<evidence type="ECO:0000256" key="5">
    <source>
        <dbReference type="ARBA" id="ARBA00023004"/>
    </source>
</evidence>
<dbReference type="PRINTS" id="PR00609">
    <property type="entry name" value="CYTOCHROMEC3"/>
</dbReference>
<feature type="binding site" description="axial binding residue" evidence="6">
    <location>
        <position position="152"/>
    </location>
    <ligand>
        <name>heme c</name>
        <dbReference type="ChEBI" id="CHEBI:61717"/>
        <label>1</label>
    </ligand>
    <ligandPart>
        <name>Fe</name>
        <dbReference type="ChEBI" id="CHEBI:18248"/>
    </ligandPart>
</feature>
<evidence type="ECO:0000259" key="7">
    <source>
        <dbReference type="Pfam" id="PF02085"/>
    </source>
</evidence>
<comment type="caution">
    <text evidence="8">The sequence shown here is derived from an EMBL/GenBank/DDBJ whole genome shotgun (WGS) entry which is preliminary data.</text>
</comment>
<protein>
    <submittedName>
        <fullName evidence="8">Cytochrome c, class III, conserved region</fullName>
    </submittedName>
</protein>
<dbReference type="InterPro" id="IPR036280">
    <property type="entry name" value="Multihaem_cyt_sf"/>
</dbReference>
<reference evidence="8 9" key="1">
    <citation type="journal article" date="2013" name="Genome Announc.">
        <title>Draft genome sequences for three mercury-methylating, sulfate-reducing bacteria.</title>
        <authorList>
            <person name="Brown S.D."/>
            <person name="Hurt R.A.Jr."/>
            <person name="Gilmour C.C."/>
            <person name="Elias D.A."/>
        </authorList>
    </citation>
    <scope>NUCLEOTIDE SEQUENCE [LARGE SCALE GENOMIC DNA]</scope>
    <source>
        <strain evidence="8 9">DSM 16529</strain>
    </source>
</reference>
<feature type="binding site" description="axial binding residue" evidence="6">
    <location>
        <position position="93"/>
    </location>
    <ligand>
        <name>heme c</name>
        <dbReference type="ChEBI" id="CHEBI:61717"/>
        <label>1</label>
    </ligand>
    <ligandPart>
        <name>Fe</name>
        <dbReference type="ChEBI" id="CHEBI:18248"/>
    </ligandPart>
</feature>
<dbReference type="InterPro" id="IPR002322">
    <property type="entry name" value="Cyt_c_III"/>
</dbReference>
<feature type="binding site" description="axial binding residue" evidence="6">
    <location>
        <position position="137"/>
    </location>
    <ligand>
        <name>heme c</name>
        <dbReference type="ChEBI" id="CHEBI:61717"/>
        <label>4</label>
    </ligand>
    <ligandPart>
        <name>Fe</name>
        <dbReference type="ChEBI" id="CHEBI:18248"/>
    </ligandPart>
</feature>
<evidence type="ECO:0000256" key="2">
    <source>
        <dbReference type="ARBA" id="ARBA00022617"/>
    </source>
</evidence>
<keyword evidence="5 6" id="KW-0408">Iron</keyword>
<feature type="binding site" description="axial binding residue" evidence="6">
    <location>
        <position position="134"/>
    </location>
    <ligand>
        <name>heme c</name>
        <dbReference type="ChEBI" id="CHEBI:61717"/>
        <label>1</label>
    </ligand>
    <ligandPart>
        <name>Fe</name>
        <dbReference type="ChEBI" id="CHEBI:18248"/>
    </ligandPart>
</feature>
<evidence type="ECO:0000256" key="4">
    <source>
        <dbReference type="ARBA" id="ARBA00022982"/>
    </source>
</evidence>
<keyword evidence="3 6" id="KW-0479">Metal-binding</keyword>
<dbReference type="Pfam" id="PF02085">
    <property type="entry name" value="Cytochrom_CIII"/>
    <property type="match status" value="1"/>
</dbReference>
<dbReference type="PATRIC" id="fig|1121439.3.peg.2111"/>
<evidence type="ECO:0000256" key="6">
    <source>
        <dbReference type="PIRSR" id="PIRSR602322-1"/>
    </source>
</evidence>
<dbReference type="eggNOG" id="ENOG5032WNJ">
    <property type="taxonomic scope" value="Bacteria"/>
</dbReference>
<dbReference type="SUPFAM" id="SSF48695">
    <property type="entry name" value="Multiheme cytochromes"/>
    <property type="match status" value="1"/>
</dbReference>
<dbReference type="GO" id="GO:0009055">
    <property type="term" value="F:electron transfer activity"/>
    <property type="evidence" value="ECO:0007669"/>
    <property type="project" value="InterPro"/>
</dbReference>
<feature type="binding site" description="axial binding residue" evidence="6">
    <location>
        <position position="90"/>
    </location>
    <ligand>
        <name>heme c</name>
        <dbReference type="ChEBI" id="CHEBI:61717"/>
        <label>1</label>
    </ligand>
    <ligandPart>
        <name>Fe</name>
        <dbReference type="ChEBI" id="CHEBI:18248"/>
    </ligandPart>
</feature>
<dbReference type="Proteomes" id="UP000014975">
    <property type="component" value="Unassembled WGS sequence"/>
</dbReference>
<feature type="binding site" description="axial binding residue" evidence="6">
    <location>
        <position position="155"/>
    </location>
    <ligand>
        <name>heme c</name>
        <dbReference type="ChEBI" id="CHEBI:61717"/>
        <label>1</label>
    </ligand>
    <ligandPart>
        <name>Fe</name>
        <dbReference type="ChEBI" id="CHEBI:18248"/>
    </ligandPart>
</feature>
<keyword evidence="2 6" id="KW-0349">Heme</keyword>
<dbReference type="GO" id="GO:0046872">
    <property type="term" value="F:metal ion binding"/>
    <property type="evidence" value="ECO:0007669"/>
    <property type="project" value="UniProtKB-KW"/>
</dbReference>
<evidence type="ECO:0000313" key="9">
    <source>
        <dbReference type="Proteomes" id="UP000014975"/>
    </source>
</evidence>
<evidence type="ECO:0000256" key="1">
    <source>
        <dbReference type="ARBA" id="ARBA00022448"/>
    </source>
</evidence>
<keyword evidence="9" id="KW-1185">Reference proteome</keyword>
<proteinExistence type="predicted"/>
<comment type="cofactor">
    <cofactor evidence="6">
        <name>heme c</name>
        <dbReference type="ChEBI" id="CHEBI:61717"/>
    </cofactor>
    <text evidence="6">Binds 4 heme c groups covalently per monomer.</text>
</comment>
<feature type="binding site" description="axial binding residue" evidence="6">
    <location>
        <position position="84"/>
    </location>
    <ligand>
        <name>heme c</name>
        <dbReference type="ChEBI" id="CHEBI:61717"/>
        <label>1</label>
    </ligand>
    <ligandPart>
        <name>Fe</name>
        <dbReference type="ChEBI" id="CHEBI:18248"/>
    </ligandPart>
</feature>
<dbReference type="AlphaFoldDB" id="S7UJB9"/>
<feature type="domain" description="Class III cytochrome C" evidence="7">
    <location>
        <begin position="73"/>
        <end position="156"/>
    </location>
</feature>
<dbReference type="InterPro" id="IPR020942">
    <property type="entry name" value="Cyt_c_III_dom"/>
</dbReference>
<evidence type="ECO:0000256" key="3">
    <source>
        <dbReference type="ARBA" id="ARBA00022723"/>
    </source>
</evidence>
<feature type="binding site" description="axial binding residue" evidence="6">
    <location>
        <position position="81"/>
    </location>
    <ligand>
        <name>heme c</name>
        <dbReference type="ChEBI" id="CHEBI:61717"/>
        <label>1</label>
    </ligand>
    <ligandPart>
        <name>Fe</name>
        <dbReference type="ChEBI" id="CHEBI:18248"/>
    </ligandPart>
</feature>
<name>S7UJB9_9BACT</name>
<sequence length="165" mass="18112">MDRCPLDRLLRGFTITCKVAFEMRRTYPRARFQYGRTVAAVLAALACLLGGALLASAQDETMYLADPAFAPRQRPGVFFMHEKHMDRAECTDCHHFYENGTNVWELGMETSCSACHDAADGGRLGLRRAMHGQCMGCHEAKGVASPAAPVMCGECHVRDSGEAKP</sequence>
<organism evidence="8 9">
    <name type="scientific">Alkalidesulfovibrio alkalitolerans DSM 16529</name>
    <dbReference type="NCBI Taxonomy" id="1121439"/>
    <lineage>
        <taxon>Bacteria</taxon>
        <taxon>Pseudomonadati</taxon>
        <taxon>Thermodesulfobacteriota</taxon>
        <taxon>Desulfovibrionia</taxon>
        <taxon>Desulfovibrionales</taxon>
        <taxon>Desulfovibrionaceae</taxon>
        <taxon>Alkalidesulfovibrio</taxon>
    </lineage>
</organism>
<dbReference type="CDD" id="cd08168">
    <property type="entry name" value="Cytochrom_C3"/>
    <property type="match status" value="1"/>
</dbReference>
<feature type="binding site" description="axial binding residue" evidence="6">
    <location>
        <position position="138"/>
    </location>
    <ligand>
        <name>heme c</name>
        <dbReference type="ChEBI" id="CHEBI:61717"/>
        <label>1</label>
    </ligand>
    <ligandPart>
        <name>Fe</name>
        <dbReference type="ChEBI" id="CHEBI:18248"/>
    </ligandPart>
</feature>
<dbReference type="EMBL" id="ATHI01000027">
    <property type="protein sequence ID" value="EPR32398.1"/>
    <property type="molecule type" value="Genomic_DNA"/>
</dbReference>
<feature type="binding site" description="axial binding residue" evidence="6">
    <location>
        <position position="95"/>
    </location>
    <ligand>
        <name>heme c</name>
        <dbReference type="ChEBI" id="CHEBI:61717"/>
        <label>1</label>
    </ligand>
    <ligandPart>
        <name>Fe</name>
        <dbReference type="ChEBI" id="CHEBI:18248"/>
    </ligandPart>
</feature>
<evidence type="ECO:0000313" key="8">
    <source>
        <dbReference type="EMBL" id="EPR32398.1"/>
    </source>
</evidence>
<dbReference type="STRING" id="1121439.dsat_0750"/>
<feature type="binding site" description="axial binding residue" evidence="6">
    <location>
        <position position="94"/>
    </location>
    <ligand>
        <name>heme c</name>
        <dbReference type="ChEBI" id="CHEBI:61717"/>
        <label>1</label>
    </ligand>
    <ligandPart>
        <name>Fe</name>
        <dbReference type="ChEBI" id="CHEBI:18248"/>
    </ligandPart>
</feature>
<feature type="binding site" description="axial binding residue" evidence="6">
    <location>
        <position position="156"/>
    </location>
    <ligand>
        <name>heme c</name>
        <dbReference type="ChEBI" id="CHEBI:61717"/>
        <label>1</label>
    </ligand>
    <ligandPart>
        <name>Fe</name>
        <dbReference type="ChEBI" id="CHEBI:18248"/>
    </ligandPart>
</feature>
<gene>
    <name evidence="8" type="ORF">dsat_0750</name>
</gene>
<dbReference type="Gene3D" id="3.90.10.10">
    <property type="entry name" value="Cytochrome C3"/>
    <property type="match status" value="1"/>
</dbReference>
<keyword evidence="1" id="KW-0813">Transport</keyword>
<keyword evidence="4" id="KW-0249">Electron transport</keyword>
<dbReference type="GO" id="GO:0020037">
    <property type="term" value="F:heme binding"/>
    <property type="evidence" value="ECO:0007669"/>
    <property type="project" value="InterPro"/>
</dbReference>
<accession>S7UJB9</accession>